<dbReference type="Gene3D" id="3.40.630.30">
    <property type="match status" value="1"/>
</dbReference>
<dbReference type="OrthoDB" id="41532at2759"/>
<dbReference type="EMBL" id="ML978133">
    <property type="protein sequence ID" value="KAF2094802.1"/>
    <property type="molecule type" value="Genomic_DNA"/>
</dbReference>
<dbReference type="AlphaFoldDB" id="A0A9P4IA49"/>
<dbReference type="InterPro" id="IPR016181">
    <property type="entry name" value="Acyl_CoA_acyltransferase"/>
</dbReference>
<protein>
    <recommendedName>
        <fullName evidence="1">N-acetyltransferase domain-containing protein</fullName>
    </recommendedName>
</protein>
<organism evidence="2 3">
    <name type="scientific">Rhizodiscina lignyota</name>
    <dbReference type="NCBI Taxonomy" id="1504668"/>
    <lineage>
        <taxon>Eukaryota</taxon>
        <taxon>Fungi</taxon>
        <taxon>Dikarya</taxon>
        <taxon>Ascomycota</taxon>
        <taxon>Pezizomycotina</taxon>
        <taxon>Dothideomycetes</taxon>
        <taxon>Pleosporomycetidae</taxon>
        <taxon>Aulographales</taxon>
        <taxon>Rhizodiscinaceae</taxon>
        <taxon>Rhizodiscina</taxon>
    </lineage>
</organism>
<dbReference type="SUPFAM" id="SSF55729">
    <property type="entry name" value="Acyl-CoA N-acyltransferases (Nat)"/>
    <property type="match status" value="1"/>
</dbReference>
<dbReference type="CDD" id="cd04301">
    <property type="entry name" value="NAT_SF"/>
    <property type="match status" value="1"/>
</dbReference>
<dbReference type="Pfam" id="PF00583">
    <property type="entry name" value="Acetyltransf_1"/>
    <property type="match status" value="1"/>
</dbReference>
<proteinExistence type="predicted"/>
<dbReference type="Proteomes" id="UP000799772">
    <property type="component" value="Unassembled WGS sequence"/>
</dbReference>
<sequence length="206" mass="22710">DPDKWATIISKQKEFRLFSLRTAPEAFSSTFARESAFTPDVWEDRARNPLASTIVAVALDDDESATQDDVDILVKGKFVGITVLLGPKEESFAQASKSPWETMKVESKNSDTNDINRALYCHMNAVFVDPAYKGLGIAKSLIDEAIVLGEVRSIDRGADAVGFTILVEKENIAATKLYQKCHFNIVGEETIKSPRKEKADGTPIPE</sequence>
<feature type="non-terminal residue" evidence="2">
    <location>
        <position position="1"/>
    </location>
</feature>
<dbReference type="InterPro" id="IPR000182">
    <property type="entry name" value="GNAT_dom"/>
</dbReference>
<accession>A0A9P4IA49</accession>
<keyword evidence="3" id="KW-1185">Reference proteome</keyword>
<comment type="caution">
    <text evidence="2">The sequence shown here is derived from an EMBL/GenBank/DDBJ whole genome shotgun (WGS) entry which is preliminary data.</text>
</comment>
<evidence type="ECO:0000313" key="3">
    <source>
        <dbReference type="Proteomes" id="UP000799772"/>
    </source>
</evidence>
<reference evidence="2" key="1">
    <citation type="journal article" date="2020" name="Stud. Mycol.">
        <title>101 Dothideomycetes genomes: a test case for predicting lifestyles and emergence of pathogens.</title>
        <authorList>
            <person name="Haridas S."/>
            <person name="Albert R."/>
            <person name="Binder M."/>
            <person name="Bloem J."/>
            <person name="Labutti K."/>
            <person name="Salamov A."/>
            <person name="Andreopoulos B."/>
            <person name="Baker S."/>
            <person name="Barry K."/>
            <person name="Bills G."/>
            <person name="Bluhm B."/>
            <person name="Cannon C."/>
            <person name="Castanera R."/>
            <person name="Culley D."/>
            <person name="Daum C."/>
            <person name="Ezra D."/>
            <person name="Gonzalez J."/>
            <person name="Henrissat B."/>
            <person name="Kuo A."/>
            <person name="Liang C."/>
            <person name="Lipzen A."/>
            <person name="Lutzoni F."/>
            <person name="Magnuson J."/>
            <person name="Mondo S."/>
            <person name="Nolan M."/>
            <person name="Ohm R."/>
            <person name="Pangilinan J."/>
            <person name="Park H.-J."/>
            <person name="Ramirez L."/>
            <person name="Alfaro M."/>
            <person name="Sun H."/>
            <person name="Tritt A."/>
            <person name="Yoshinaga Y."/>
            <person name="Zwiers L.-H."/>
            <person name="Turgeon B."/>
            <person name="Goodwin S."/>
            <person name="Spatafora J."/>
            <person name="Crous P."/>
            <person name="Grigoriev I."/>
        </authorList>
    </citation>
    <scope>NUCLEOTIDE SEQUENCE</scope>
    <source>
        <strain evidence="2">CBS 133067</strain>
    </source>
</reference>
<dbReference type="GO" id="GO:0016747">
    <property type="term" value="F:acyltransferase activity, transferring groups other than amino-acyl groups"/>
    <property type="evidence" value="ECO:0007669"/>
    <property type="project" value="InterPro"/>
</dbReference>
<evidence type="ECO:0000313" key="2">
    <source>
        <dbReference type="EMBL" id="KAF2094802.1"/>
    </source>
</evidence>
<evidence type="ECO:0000259" key="1">
    <source>
        <dbReference type="Pfam" id="PF00583"/>
    </source>
</evidence>
<gene>
    <name evidence="2" type="ORF">NA57DRAFT_16470</name>
</gene>
<feature type="non-terminal residue" evidence="2">
    <location>
        <position position="206"/>
    </location>
</feature>
<feature type="domain" description="N-acetyltransferase" evidence="1">
    <location>
        <begin position="118"/>
        <end position="183"/>
    </location>
</feature>
<name>A0A9P4IA49_9PEZI</name>